<evidence type="ECO:0000313" key="2">
    <source>
        <dbReference type="Proteomes" id="UP000005755"/>
    </source>
</evidence>
<dbReference type="Proteomes" id="UP000005755">
    <property type="component" value="Unassembled WGS sequence"/>
</dbReference>
<gene>
    <name evidence="1" type="ORF">HCCG_01618</name>
</gene>
<organism evidence="1 2">
    <name type="scientific">Helicobacter cinaedi CCUG 18818 = ATCC BAA-847</name>
    <dbReference type="NCBI Taxonomy" id="537971"/>
    <lineage>
        <taxon>Bacteria</taxon>
        <taxon>Pseudomonadati</taxon>
        <taxon>Campylobacterota</taxon>
        <taxon>Epsilonproteobacteria</taxon>
        <taxon>Campylobacterales</taxon>
        <taxon>Helicobacteraceae</taxon>
        <taxon>Helicobacter</taxon>
    </lineage>
</organism>
<keyword evidence="2" id="KW-1185">Reference proteome</keyword>
<evidence type="ECO:0000313" key="1">
    <source>
        <dbReference type="EMBL" id="EFR47070.1"/>
    </source>
</evidence>
<reference evidence="2" key="1">
    <citation type="journal article" date="2014" name="Genome Announc.">
        <title>Draft genome sequences of six enterohepatic helicobacter species isolated from humans and one from rhesus macaques.</title>
        <authorList>
            <person name="Shen Z."/>
            <person name="Sheh A."/>
            <person name="Young S.K."/>
            <person name="Abouelliel A."/>
            <person name="Ward D.V."/>
            <person name="Earl A.M."/>
            <person name="Fox J.G."/>
        </authorList>
    </citation>
    <scope>NUCLEOTIDE SEQUENCE [LARGE SCALE GENOMIC DNA]</scope>
    <source>
        <strain evidence="2">CCUG 18818</strain>
    </source>
</reference>
<protein>
    <submittedName>
        <fullName evidence="1">Uncharacterized protein</fullName>
    </submittedName>
</protein>
<accession>A0ABN0BBS1</accession>
<sequence length="57" mass="6605">MLLHALKARLIINTQITTLILFLRLIQDSLIFWVYQAFLMPFCVGFTENSIESSDSK</sequence>
<proteinExistence type="predicted"/>
<dbReference type="EMBL" id="DS990392">
    <property type="protein sequence ID" value="EFR47070.1"/>
    <property type="molecule type" value="Genomic_DNA"/>
</dbReference>
<name>A0ABN0BBS1_9HELI</name>